<dbReference type="PROSITE" id="PS51257">
    <property type="entry name" value="PROKAR_LIPOPROTEIN"/>
    <property type="match status" value="1"/>
</dbReference>
<dbReference type="PANTHER" id="PTHR30203">
    <property type="entry name" value="OUTER MEMBRANE CATION EFFLUX PROTEIN"/>
    <property type="match status" value="1"/>
</dbReference>
<evidence type="ECO:0000313" key="3">
    <source>
        <dbReference type="EMBL" id="SPD76045.1"/>
    </source>
</evidence>
<keyword evidence="2" id="KW-0812">Transmembrane</keyword>
<dbReference type="GO" id="GO:0005886">
    <property type="term" value="C:plasma membrane"/>
    <property type="evidence" value="ECO:0007669"/>
    <property type="project" value="UniProtKB-SubCell"/>
</dbReference>
<protein>
    <submittedName>
        <fullName evidence="3">RND efflux system, outer membrane lipoprotein, NodT family</fullName>
    </submittedName>
</protein>
<dbReference type="Gene3D" id="2.20.200.10">
    <property type="entry name" value="Outer membrane efflux proteins (OEP)"/>
    <property type="match status" value="1"/>
</dbReference>
<reference evidence="3" key="1">
    <citation type="submission" date="2018-01" db="EMBL/GenBank/DDBJ databases">
        <authorList>
            <person name="Regsiter A."/>
            <person name="William W."/>
        </authorList>
    </citation>
    <scope>NUCLEOTIDE SEQUENCE</scope>
    <source>
        <strain evidence="3">TRIP AH-1</strain>
    </source>
</reference>
<dbReference type="SUPFAM" id="SSF56954">
    <property type="entry name" value="Outer membrane efflux proteins (OEP)"/>
    <property type="match status" value="1"/>
</dbReference>
<organism evidence="3">
    <name type="scientific">uncultured Desulfobacterium sp</name>
    <dbReference type="NCBI Taxonomy" id="201089"/>
    <lineage>
        <taxon>Bacteria</taxon>
        <taxon>Pseudomonadati</taxon>
        <taxon>Thermodesulfobacteriota</taxon>
        <taxon>Desulfobacteria</taxon>
        <taxon>Desulfobacterales</taxon>
        <taxon>Desulfobacteriaceae</taxon>
        <taxon>Desulfobacterium</taxon>
        <taxon>environmental samples</taxon>
    </lineage>
</organism>
<dbReference type="Pfam" id="PF02321">
    <property type="entry name" value="OEP"/>
    <property type="match status" value="2"/>
</dbReference>
<proteinExistence type="inferred from homology"/>
<keyword evidence="2 3" id="KW-0449">Lipoprotein</keyword>
<keyword evidence="2" id="KW-0472">Membrane</keyword>
<dbReference type="AlphaFoldDB" id="A0A445N2W2"/>
<dbReference type="InterPro" id="IPR010131">
    <property type="entry name" value="MdtP/NodT-like"/>
</dbReference>
<gene>
    <name evidence="3" type="ORF">PITCH_A80040</name>
</gene>
<evidence type="ECO:0000256" key="1">
    <source>
        <dbReference type="ARBA" id="ARBA00007613"/>
    </source>
</evidence>
<dbReference type="PANTHER" id="PTHR30203:SF30">
    <property type="entry name" value="OUTER MEMBRANE PROTEIN-RELATED"/>
    <property type="match status" value="1"/>
</dbReference>
<comment type="subcellular location">
    <subcellularLocation>
        <location evidence="2">Cell membrane</location>
        <topology evidence="2">Lipid-anchor</topology>
    </subcellularLocation>
</comment>
<dbReference type="GO" id="GO:0015562">
    <property type="term" value="F:efflux transmembrane transporter activity"/>
    <property type="evidence" value="ECO:0007669"/>
    <property type="project" value="InterPro"/>
</dbReference>
<dbReference type="InterPro" id="IPR003423">
    <property type="entry name" value="OMP_efflux"/>
</dbReference>
<dbReference type="Gene3D" id="1.20.1600.10">
    <property type="entry name" value="Outer membrane efflux proteins (OEP)"/>
    <property type="match status" value="1"/>
</dbReference>
<keyword evidence="2" id="KW-1134">Transmembrane beta strand</keyword>
<sequence>MRTLRVVMLILLLSGCMMGRDYVRPKVDVPGTFRYQEGDAQQVANTQWWKKFQDPVLDGLITEALSNNRDLKIAVANIEQAAGVLMQARSPLFPQAGYSGTGARERTSEASDSRIFSFIPNPQNSFQALASASWEIDLWGRIRRLSESAQAELFATEEARQGVILSLVSTVASNYIQLLGLDEQLLIAKRTLATYAESVKVFELRFRYGQISQMNLEQARSQYETAASAIPQIEAQIAQTEIALSILLGRNPGPVARGKTIYQLQLLPVPAGLPSDLIENRPDIRQAEQQLIAANAQIGAAKALFFPSISLTGAFGYASPELSDLFHGPARLWSYGGSVTGPIFTGGAIFGQLRQAEAMGKAALLNYEQTIQNSFADVENTLIGRKKLVEQLEAQGRLVNANKEYVRLAQLQYDGGYSPYMTVLQAQQQLFPSELNYAQSRAGLFISLINIYKAMGGGWIEEAEVSD</sequence>
<accession>A0A445N2W2</accession>
<dbReference type="EMBL" id="OJIN01000225">
    <property type="protein sequence ID" value="SPD76045.1"/>
    <property type="molecule type" value="Genomic_DNA"/>
</dbReference>
<comment type="similarity">
    <text evidence="1 2">Belongs to the outer membrane factor (OMF) (TC 1.B.17) family.</text>
</comment>
<dbReference type="NCBIfam" id="TIGR01845">
    <property type="entry name" value="outer_NodT"/>
    <property type="match status" value="1"/>
</dbReference>
<keyword evidence="2" id="KW-0564">Palmitate</keyword>
<evidence type="ECO:0000256" key="2">
    <source>
        <dbReference type="RuleBase" id="RU362097"/>
    </source>
</evidence>
<name>A0A445N2W2_9BACT</name>